<sequence length="599" mass="68463">MDMNWKPKRLRREVPSREDEDGLGMHELDAQQFLYDLNFREIRQPLPDFHKILTDTRRKQTQSAEGKLGVNTPILKDFFNELSKNTTLNAKDSHPEREEQTEADEIMNLPLIDRPSTILTKGQHTRFKQLLVAYDGKFPKKVPGVAESKAQMLKRREFKTLCELFRQERQLYSEALQKFYADNAQQFHLGFKIKCASSEFNGIKSVYIDYMKAKWREYSSRSSRFGQCVQTVSVRKSDVGSSSNNFLDKFAPKIVFRASSGEIPSISTTDLDSKIGSRVEYVPHKGNMFSSSILCTDEKAKSLAVEHCVDLVVTDRVISSLLKDARWTLPISYENCGTGKAARSIAFVEDPLPVSSPARDCLTFGIEEAIYQKCHHGRESVPIEYIYTLLTMEKFGKPFQVLVRSSCLMLCETNEPLYISTNLEYFPKRGFEKTPVEERASWIMRSLIVQDSRNFLFRVDPSTAEILNIKEISTADAITSDDEVKIESDLDTLGPFKNGEFASIDQCLESLVQILYSCLKLQQGHENRYIMCYPGNDGGDAISSSTLASVHQLSVSENSQIDIMNEFEVSRQVVLAPSFREWKWVHDRCAYTFPFPHDK</sequence>
<dbReference type="EMBL" id="BLLK01000020">
    <property type="protein sequence ID" value="GFH44911.1"/>
    <property type="molecule type" value="Genomic_DNA"/>
</dbReference>
<dbReference type="Proteomes" id="UP001054902">
    <property type="component" value="Unassembled WGS sequence"/>
</dbReference>
<comment type="caution">
    <text evidence="2">The sequence shown here is derived from an EMBL/GenBank/DDBJ whole genome shotgun (WGS) entry which is preliminary data.</text>
</comment>
<gene>
    <name evidence="2" type="ORF">CTEN210_01385</name>
</gene>
<feature type="compositionally biased region" description="Basic and acidic residues" evidence="1">
    <location>
        <begin position="12"/>
        <end position="23"/>
    </location>
</feature>
<evidence type="ECO:0000256" key="1">
    <source>
        <dbReference type="SAM" id="MobiDB-lite"/>
    </source>
</evidence>
<accession>A0AAD3GZN6</accession>
<feature type="region of interest" description="Disordered" evidence="1">
    <location>
        <begin position="1"/>
        <end position="23"/>
    </location>
</feature>
<protein>
    <recommendedName>
        <fullName evidence="4">Little elongation complex subunit 2 C-terminal domain-containing protein</fullName>
    </recommendedName>
</protein>
<evidence type="ECO:0000313" key="3">
    <source>
        <dbReference type="Proteomes" id="UP001054902"/>
    </source>
</evidence>
<evidence type="ECO:0000313" key="2">
    <source>
        <dbReference type="EMBL" id="GFH44911.1"/>
    </source>
</evidence>
<evidence type="ECO:0008006" key="4">
    <source>
        <dbReference type="Google" id="ProtNLM"/>
    </source>
</evidence>
<reference evidence="2 3" key="1">
    <citation type="journal article" date="2021" name="Sci. Rep.">
        <title>The genome of the diatom Chaetoceros tenuissimus carries an ancient integrated fragment of an extant virus.</title>
        <authorList>
            <person name="Hongo Y."/>
            <person name="Kimura K."/>
            <person name="Takaki Y."/>
            <person name="Yoshida Y."/>
            <person name="Baba S."/>
            <person name="Kobayashi G."/>
            <person name="Nagasaki K."/>
            <person name="Hano T."/>
            <person name="Tomaru Y."/>
        </authorList>
    </citation>
    <scope>NUCLEOTIDE SEQUENCE [LARGE SCALE GENOMIC DNA]</scope>
    <source>
        <strain evidence="2 3">NIES-3715</strain>
    </source>
</reference>
<dbReference type="AlphaFoldDB" id="A0AAD3GZN6"/>
<proteinExistence type="predicted"/>
<feature type="compositionally biased region" description="Basic residues" evidence="1">
    <location>
        <begin position="1"/>
        <end position="11"/>
    </location>
</feature>
<name>A0AAD3GZN6_9STRA</name>
<organism evidence="2 3">
    <name type="scientific">Chaetoceros tenuissimus</name>
    <dbReference type="NCBI Taxonomy" id="426638"/>
    <lineage>
        <taxon>Eukaryota</taxon>
        <taxon>Sar</taxon>
        <taxon>Stramenopiles</taxon>
        <taxon>Ochrophyta</taxon>
        <taxon>Bacillariophyta</taxon>
        <taxon>Coscinodiscophyceae</taxon>
        <taxon>Chaetocerotophycidae</taxon>
        <taxon>Chaetocerotales</taxon>
        <taxon>Chaetocerotaceae</taxon>
        <taxon>Chaetoceros</taxon>
    </lineage>
</organism>
<keyword evidence="3" id="KW-1185">Reference proteome</keyword>